<accession>A0A164U0M4</accession>
<sequence length="63" mass="7200">MQCCTCYGRYIYHSRVQCPAFLLVEAEWSNSILRGLGDYKKNGRSGSITRSCKMTPEIGFLLF</sequence>
<gene>
    <name evidence="1" type="ORF">APZ42_024466</name>
</gene>
<name>A0A164U0M4_9CRUS</name>
<evidence type="ECO:0000313" key="2">
    <source>
        <dbReference type="Proteomes" id="UP000076858"/>
    </source>
</evidence>
<keyword evidence="2" id="KW-1185">Reference proteome</keyword>
<dbReference type="EMBL" id="LRGB01001654">
    <property type="protein sequence ID" value="KZS10947.1"/>
    <property type="molecule type" value="Genomic_DNA"/>
</dbReference>
<protein>
    <submittedName>
        <fullName evidence="1">Uncharacterized protein</fullName>
    </submittedName>
</protein>
<organism evidence="1 2">
    <name type="scientific">Daphnia magna</name>
    <dbReference type="NCBI Taxonomy" id="35525"/>
    <lineage>
        <taxon>Eukaryota</taxon>
        <taxon>Metazoa</taxon>
        <taxon>Ecdysozoa</taxon>
        <taxon>Arthropoda</taxon>
        <taxon>Crustacea</taxon>
        <taxon>Branchiopoda</taxon>
        <taxon>Diplostraca</taxon>
        <taxon>Cladocera</taxon>
        <taxon>Anomopoda</taxon>
        <taxon>Daphniidae</taxon>
        <taxon>Daphnia</taxon>
    </lineage>
</organism>
<reference evidence="1 2" key="1">
    <citation type="submission" date="2016-03" db="EMBL/GenBank/DDBJ databases">
        <title>EvidentialGene: Evidence-directed Construction of Genes on Genomes.</title>
        <authorList>
            <person name="Gilbert D.G."/>
            <person name="Choi J.-H."/>
            <person name="Mockaitis K."/>
            <person name="Colbourne J."/>
            <person name="Pfrender M."/>
        </authorList>
    </citation>
    <scope>NUCLEOTIDE SEQUENCE [LARGE SCALE GENOMIC DNA]</scope>
    <source>
        <strain evidence="1 2">Xinb3</strain>
        <tissue evidence="1">Complete organism</tissue>
    </source>
</reference>
<dbReference type="AlphaFoldDB" id="A0A164U0M4"/>
<proteinExistence type="predicted"/>
<comment type="caution">
    <text evidence="1">The sequence shown here is derived from an EMBL/GenBank/DDBJ whole genome shotgun (WGS) entry which is preliminary data.</text>
</comment>
<dbReference type="Proteomes" id="UP000076858">
    <property type="component" value="Unassembled WGS sequence"/>
</dbReference>
<evidence type="ECO:0000313" key="1">
    <source>
        <dbReference type="EMBL" id="KZS10947.1"/>
    </source>
</evidence>